<organism evidence="1 2">
    <name type="scientific">Pieris macdunnoughi</name>
    <dbReference type="NCBI Taxonomy" id="345717"/>
    <lineage>
        <taxon>Eukaryota</taxon>
        <taxon>Metazoa</taxon>
        <taxon>Ecdysozoa</taxon>
        <taxon>Arthropoda</taxon>
        <taxon>Hexapoda</taxon>
        <taxon>Insecta</taxon>
        <taxon>Pterygota</taxon>
        <taxon>Neoptera</taxon>
        <taxon>Endopterygota</taxon>
        <taxon>Lepidoptera</taxon>
        <taxon>Glossata</taxon>
        <taxon>Ditrysia</taxon>
        <taxon>Papilionoidea</taxon>
        <taxon>Pieridae</taxon>
        <taxon>Pierinae</taxon>
        <taxon>Pieris</taxon>
    </lineage>
</organism>
<comment type="caution">
    <text evidence="1">The sequence shown here is derived from an EMBL/GenBank/DDBJ whole genome shotgun (WGS) entry which is preliminary data.</text>
</comment>
<keyword evidence="2" id="KW-1185">Reference proteome</keyword>
<accession>A0A821LH35</accession>
<dbReference type="AlphaFoldDB" id="A0A821LH35"/>
<reference evidence="1" key="1">
    <citation type="submission" date="2021-02" db="EMBL/GenBank/DDBJ databases">
        <authorList>
            <person name="Steward A R."/>
        </authorList>
    </citation>
    <scope>NUCLEOTIDE SEQUENCE</scope>
</reference>
<name>A0A821LH35_9NEOP</name>
<gene>
    <name evidence="1" type="ORF">PMACD_LOCUS647</name>
</gene>
<dbReference type="Proteomes" id="UP000663880">
    <property type="component" value="Unassembled WGS sequence"/>
</dbReference>
<evidence type="ECO:0000313" key="1">
    <source>
        <dbReference type="EMBL" id="CAF4750485.1"/>
    </source>
</evidence>
<protein>
    <submittedName>
        <fullName evidence="1">Uncharacterized protein</fullName>
    </submittedName>
</protein>
<evidence type="ECO:0000313" key="2">
    <source>
        <dbReference type="Proteomes" id="UP000663880"/>
    </source>
</evidence>
<sequence>MENLSELLEYGDSKHFSGMHKLMPKRNGKEHVRADKVRKMKNIFIENKPFQMTMVGAPDYAFASPENWRRFTSEAQAALALDVKKKT</sequence>
<dbReference type="EMBL" id="CAJOBZ010000001">
    <property type="protein sequence ID" value="CAF4750485.1"/>
    <property type="molecule type" value="Genomic_DNA"/>
</dbReference>
<proteinExistence type="predicted"/>